<feature type="signal peptide" evidence="2">
    <location>
        <begin position="1"/>
        <end position="22"/>
    </location>
</feature>
<comment type="caution">
    <text evidence="3">The sequence shown here is derived from an EMBL/GenBank/DDBJ whole genome shotgun (WGS) entry which is preliminary data.</text>
</comment>
<evidence type="ECO:0000256" key="1">
    <source>
        <dbReference type="SAM" id="MobiDB-lite"/>
    </source>
</evidence>
<dbReference type="Proteomes" id="UP000648187">
    <property type="component" value="Unassembled WGS sequence"/>
</dbReference>
<feature type="region of interest" description="Disordered" evidence="1">
    <location>
        <begin position="72"/>
        <end position="92"/>
    </location>
</feature>
<feature type="chain" id="PRO_5032431417" evidence="2">
    <location>
        <begin position="23"/>
        <end position="92"/>
    </location>
</feature>
<sequence>MKIALAILFVVALCAHVSVVTSATSGVPVLPGSVVVTSSTTTAKPWTQRFKDGLGKFLQGAAIAGAVQQGFQNTRSHKHKPTSSLASAAKSH</sequence>
<reference evidence="3" key="1">
    <citation type="submission" date="2020-08" db="EMBL/GenBank/DDBJ databases">
        <title>Spodoptera exigua strain:BAW_Kor-Di-RS1 Genome sequencing and assembly.</title>
        <authorList>
            <person name="Kim J."/>
            <person name="Nam H.Y."/>
            <person name="Kwon M."/>
            <person name="Choi J.H."/>
            <person name="Cho S.R."/>
            <person name="Kim G.-H."/>
        </authorList>
    </citation>
    <scope>NUCLEOTIDE SEQUENCE</scope>
    <source>
        <strain evidence="3">BAW_Kor-Di-RS1</strain>
        <tissue evidence="3">Whole-body</tissue>
    </source>
</reference>
<dbReference type="AlphaFoldDB" id="A0A835L8A1"/>
<gene>
    <name evidence="3" type="ORF">HW555_001105</name>
</gene>
<evidence type="ECO:0000313" key="3">
    <source>
        <dbReference type="EMBL" id="KAF9423550.1"/>
    </source>
</evidence>
<name>A0A835L8A1_SPOEX</name>
<proteinExistence type="predicted"/>
<accession>A0A835L8A1</accession>
<protein>
    <submittedName>
        <fullName evidence="3">Uncharacterized protein</fullName>
    </submittedName>
</protein>
<keyword evidence="2" id="KW-0732">Signal</keyword>
<dbReference type="EMBL" id="JACKWZ010000008">
    <property type="protein sequence ID" value="KAF9423550.1"/>
    <property type="molecule type" value="Genomic_DNA"/>
</dbReference>
<organism evidence="3 4">
    <name type="scientific">Spodoptera exigua</name>
    <name type="common">Beet armyworm</name>
    <name type="synonym">Noctua fulgens</name>
    <dbReference type="NCBI Taxonomy" id="7107"/>
    <lineage>
        <taxon>Eukaryota</taxon>
        <taxon>Metazoa</taxon>
        <taxon>Ecdysozoa</taxon>
        <taxon>Arthropoda</taxon>
        <taxon>Hexapoda</taxon>
        <taxon>Insecta</taxon>
        <taxon>Pterygota</taxon>
        <taxon>Neoptera</taxon>
        <taxon>Endopterygota</taxon>
        <taxon>Lepidoptera</taxon>
        <taxon>Glossata</taxon>
        <taxon>Ditrysia</taxon>
        <taxon>Noctuoidea</taxon>
        <taxon>Noctuidae</taxon>
        <taxon>Amphipyrinae</taxon>
        <taxon>Spodoptera</taxon>
    </lineage>
</organism>
<keyword evidence="4" id="KW-1185">Reference proteome</keyword>
<evidence type="ECO:0000313" key="4">
    <source>
        <dbReference type="Proteomes" id="UP000648187"/>
    </source>
</evidence>
<evidence type="ECO:0000256" key="2">
    <source>
        <dbReference type="SAM" id="SignalP"/>
    </source>
</evidence>